<accession>A0A953I519</accession>
<organism evidence="4 5">
    <name type="scientific">Symbiobacterium thermophilum</name>
    <dbReference type="NCBI Taxonomy" id="2734"/>
    <lineage>
        <taxon>Bacteria</taxon>
        <taxon>Bacillati</taxon>
        <taxon>Bacillota</taxon>
        <taxon>Clostridia</taxon>
        <taxon>Eubacteriales</taxon>
        <taxon>Symbiobacteriaceae</taxon>
        <taxon>Symbiobacterium</taxon>
    </lineage>
</organism>
<dbReference type="EMBL" id="PIUK01000137">
    <property type="protein sequence ID" value="MBY6277096.1"/>
    <property type="molecule type" value="Genomic_DNA"/>
</dbReference>
<protein>
    <recommendedName>
        <fullName evidence="3">SLH domain-containing protein</fullName>
    </recommendedName>
</protein>
<evidence type="ECO:0000256" key="2">
    <source>
        <dbReference type="SAM" id="MobiDB-lite"/>
    </source>
</evidence>
<dbReference type="InterPro" id="IPR014258">
    <property type="entry name" value="CAP_domain_YkwD-like"/>
</dbReference>
<evidence type="ECO:0000256" key="1">
    <source>
        <dbReference type="ARBA" id="ARBA00022737"/>
    </source>
</evidence>
<feature type="domain" description="SLH" evidence="3">
    <location>
        <begin position="148"/>
        <end position="206"/>
    </location>
</feature>
<evidence type="ECO:0000259" key="3">
    <source>
        <dbReference type="PROSITE" id="PS51272"/>
    </source>
</evidence>
<comment type="caution">
    <text evidence="4">The sequence shown here is derived from an EMBL/GenBank/DDBJ whole genome shotgun (WGS) entry which is preliminary data.</text>
</comment>
<dbReference type="PANTHER" id="PTHR31157:SF1">
    <property type="entry name" value="SCP DOMAIN-CONTAINING PROTEIN"/>
    <property type="match status" value="1"/>
</dbReference>
<reference evidence="4" key="1">
    <citation type="submission" date="2017-11" db="EMBL/GenBank/DDBJ databases">
        <title>Three new genomes from thermophilic consortium.</title>
        <authorList>
            <person name="Quaggio R."/>
            <person name="Amgarten D."/>
            <person name="Setubal J.C."/>
        </authorList>
    </citation>
    <scope>NUCLEOTIDE SEQUENCE</scope>
    <source>
        <strain evidence="4">ZCTH01-B2</strain>
    </source>
</reference>
<feature type="domain" description="SLH" evidence="3">
    <location>
        <begin position="207"/>
        <end position="270"/>
    </location>
</feature>
<feature type="domain" description="SLH" evidence="3">
    <location>
        <begin position="83"/>
        <end position="147"/>
    </location>
</feature>
<gene>
    <name evidence="4" type="ORF">CWE10_12935</name>
</gene>
<dbReference type="NCBIfam" id="TIGR02909">
    <property type="entry name" value="spore_YkwD"/>
    <property type="match status" value="1"/>
</dbReference>
<dbReference type="Pfam" id="PF00395">
    <property type="entry name" value="SLH"/>
    <property type="match status" value="3"/>
</dbReference>
<dbReference type="InterPro" id="IPR014044">
    <property type="entry name" value="CAP_dom"/>
</dbReference>
<name>A0A953I519_SYMTR</name>
<dbReference type="InterPro" id="IPR001119">
    <property type="entry name" value="SLH_dom"/>
</dbReference>
<keyword evidence="1" id="KW-0677">Repeat</keyword>
<dbReference type="CDD" id="cd05379">
    <property type="entry name" value="CAP_bacterial"/>
    <property type="match status" value="1"/>
</dbReference>
<dbReference type="Pfam" id="PF00188">
    <property type="entry name" value="CAP"/>
    <property type="match status" value="1"/>
</dbReference>
<dbReference type="InterPro" id="IPR035940">
    <property type="entry name" value="CAP_sf"/>
</dbReference>
<dbReference type="SUPFAM" id="SSF55797">
    <property type="entry name" value="PR-1-like"/>
    <property type="match status" value="1"/>
</dbReference>
<dbReference type="Gene3D" id="3.40.33.10">
    <property type="entry name" value="CAP"/>
    <property type="match status" value="1"/>
</dbReference>
<proteinExistence type="predicted"/>
<feature type="region of interest" description="Disordered" evidence="2">
    <location>
        <begin position="265"/>
        <end position="284"/>
    </location>
</feature>
<dbReference type="AlphaFoldDB" id="A0A953I519"/>
<dbReference type="PANTHER" id="PTHR31157">
    <property type="entry name" value="SCP DOMAIN-CONTAINING PROTEIN"/>
    <property type="match status" value="1"/>
</dbReference>
<dbReference type="PROSITE" id="PS51272">
    <property type="entry name" value="SLH"/>
    <property type="match status" value="3"/>
</dbReference>
<evidence type="ECO:0000313" key="5">
    <source>
        <dbReference type="Proteomes" id="UP000732377"/>
    </source>
</evidence>
<sequence>MGCDRLCSYGNLTVCSQKLTHFDRLGGAPVSQRPFPHHLAALAIAATLLGILPVSASGLRAILPGAVAPGRVLPGAAPALAAPAAYTDQAQIPAWAAADIAFTTELGIFRGDADTGAFRPHDQITRAEVAAVVLRAFPLAADPAVRAPFVDIQGGWYEEPVTRAVQAGVIQAGDFGPWFRPNQPITRAELARMLARAIGDCHVSPSSVAFSDVDPNQAPFGPYIARAAGCGIIRGMGDGTFAPDQTATRAQAAVMIARALRLTQAGSAPPQPAEPAPAGGSSAEDGIHEFERRVAELVNAERLAAGLQPLRLDPGLSRVARLKSRDFVTGGYFGHESPTYGSPFEMMKQFGFTYRMAGENIALGHRTPEQVHEAWMNSPGHRSNILNPDFDTIGVGYYEYGWTQMFIQSR</sequence>
<dbReference type="Proteomes" id="UP000732377">
    <property type="component" value="Unassembled WGS sequence"/>
</dbReference>
<evidence type="ECO:0000313" key="4">
    <source>
        <dbReference type="EMBL" id="MBY6277096.1"/>
    </source>
</evidence>